<organism evidence="2 3">
    <name type="scientific">Stichopus japonicus</name>
    <name type="common">Sea cucumber</name>
    <dbReference type="NCBI Taxonomy" id="307972"/>
    <lineage>
        <taxon>Eukaryota</taxon>
        <taxon>Metazoa</taxon>
        <taxon>Echinodermata</taxon>
        <taxon>Eleutherozoa</taxon>
        <taxon>Echinozoa</taxon>
        <taxon>Holothuroidea</taxon>
        <taxon>Aspidochirotacea</taxon>
        <taxon>Aspidochirotida</taxon>
        <taxon>Stichopodidae</taxon>
        <taxon>Apostichopus</taxon>
    </lineage>
</organism>
<reference evidence="2 3" key="1">
    <citation type="journal article" date="2017" name="PLoS Biol.">
        <title>The sea cucumber genome provides insights into morphological evolution and visceral regeneration.</title>
        <authorList>
            <person name="Zhang X."/>
            <person name="Sun L."/>
            <person name="Yuan J."/>
            <person name="Sun Y."/>
            <person name="Gao Y."/>
            <person name="Zhang L."/>
            <person name="Li S."/>
            <person name="Dai H."/>
            <person name="Hamel J.F."/>
            <person name="Liu C."/>
            <person name="Yu Y."/>
            <person name="Liu S."/>
            <person name="Lin W."/>
            <person name="Guo K."/>
            <person name="Jin S."/>
            <person name="Xu P."/>
            <person name="Storey K.B."/>
            <person name="Huan P."/>
            <person name="Zhang T."/>
            <person name="Zhou Y."/>
            <person name="Zhang J."/>
            <person name="Lin C."/>
            <person name="Li X."/>
            <person name="Xing L."/>
            <person name="Huo D."/>
            <person name="Sun M."/>
            <person name="Wang L."/>
            <person name="Mercier A."/>
            <person name="Li F."/>
            <person name="Yang H."/>
            <person name="Xiang J."/>
        </authorList>
    </citation>
    <scope>NUCLEOTIDE SEQUENCE [LARGE SCALE GENOMIC DNA]</scope>
    <source>
        <strain evidence="2">Shaxun</strain>
        <tissue evidence="2">Muscle</tissue>
    </source>
</reference>
<evidence type="ECO:0000256" key="1">
    <source>
        <dbReference type="SAM" id="MobiDB-lite"/>
    </source>
</evidence>
<evidence type="ECO:0000313" key="3">
    <source>
        <dbReference type="Proteomes" id="UP000230750"/>
    </source>
</evidence>
<comment type="caution">
    <text evidence="2">The sequence shown here is derived from an EMBL/GenBank/DDBJ whole genome shotgun (WGS) entry which is preliminary data.</text>
</comment>
<proteinExistence type="predicted"/>
<evidence type="ECO:0000313" key="2">
    <source>
        <dbReference type="EMBL" id="PIK53345.1"/>
    </source>
</evidence>
<dbReference type="AlphaFoldDB" id="A0A2G8KZF0"/>
<feature type="region of interest" description="Disordered" evidence="1">
    <location>
        <begin position="93"/>
        <end position="123"/>
    </location>
</feature>
<name>A0A2G8KZF0_STIJA</name>
<gene>
    <name evidence="2" type="ORF">BSL78_09762</name>
</gene>
<dbReference type="EMBL" id="MRZV01000291">
    <property type="protein sequence ID" value="PIK53345.1"/>
    <property type="molecule type" value="Genomic_DNA"/>
</dbReference>
<dbReference type="Proteomes" id="UP000230750">
    <property type="component" value="Unassembled WGS sequence"/>
</dbReference>
<keyword evidence="3" id="KW-1185">Reference proteome</keyword>
<sequence length="123" mass="14416">MGNFWLAGGRDVNFQHDWRIFKRLNIPLVGWMGHPKDPNQLDQDRREAFCYSAEPNLQEPKENLIYGLEFFFDWKNITEPDYLLQSRQQNYPNYPASLGSDRPNTPPYGAPKRPSSPLEMTVK</sequence>
<accession>A0A2G8KZF0</accession>
<protein>
    <submittedName>
        <fullName evidence="2">Uncharacterized protein</fullName>
    </submittedName>
</protein>